<dbReference type="EMBL" id="CAMPGE010024597">
    <property type="protein sequence ID" value="CAI2382422.1"/>
    <property type="molecule type" value="Genomic_DNA"/>
</dbReference>
<dbReference type="PANTHER" id="PTHR10003">
    <property type="entry name" value="SUPEROXIDE DISMUTASE CU-ZN -RELATED"/>
    <property type="match status" value="1"/>
</dbReference>
<proteinExistence type="evidence at transcript level"/>
<dbReference type="EC" id="1.15.1.1" evidence="7"/>
<evidence type="ECO:0000313" key="11">
    <source>
        <dbReference type="Proteomes" id="UP001295684"/>
    </source>
</evidence>
<evidence type="ECO:0000256" key="1">
    <source>
        <dbReference type="ARBA" id="ARBA00010457"/>
    </source>
</evidence>
<dbReference type="InterPro" id="IPR036423">
    <property type="entry name" value="SOD-like_Cu/Zn_dom_sf"/>
</dbReference>
<keyword evidence="2 7" id="KW-0479">Metal-binding</keyword>
<dbReference type="InterPro" id="IPR018152">
    <property type="entry name" value="SOD_Cu/Zn_BS"/>
</dbReference>
<evidence type="ECO:0000256" key="4">
    <source>
        <dbReference type="ARBA" id="ARBA00022862"/>
    </source>
</evidence>
<accession>A0A346TLN0</accession>
<comment type="catalytic activity">
    <reaction evidence="7">
        <text>2 superoxide + 2 H(+) = H2O2 + O2</text>
        <dbReference type="Rhea" id="RHEA:20696"/>
        <dbReference type="ChEBI" id="CHEBI:15378"/>
        <dbReference type="ChEBI" id="CHEBI:15379"/>
        <dbReference type="ChEBI" id="CHEBI:16240"/>
        <dbReference type="ChEBI" id="CHEBI:18421"/>
        <dbReference type="EC" id="1.15.1.1"/>
    </reaction>
</comment>
<dbReference type="GO" id="GO:0005507">
    <property type="term" value="F:copper ion binding"/>
    <property type="evidence" value="ECO:0007669"/>
    <property type="project" value="InterPro"/>
</dbReference>
<evidence type="ECO:0000313" key="9">
    <source>
        <dbReference type="EMBL" id="AXU39980.1"/>
    </source>
</evidence>
<dbReference type="InterPro" id="IPR024134">
    <property type="entry name" value="SOD_Cu/Zn_/chaperone"/>
</dbReference>
<evidence type="ECO:0000256" key="5">
    <source>
        <dbReference type="ARBA" id="ARBA00023002"/>
    </source>
</evidence>
<dbReference type="InterPro" id="IPR001424">
    <property type="entry name" value="SOD_Cu_Zn_dom"/>
</dbReference>
<dbReference type="FunFam" id="2.60.40.200:FF:000001">
    <property type="entry name" value="Superoxide dismutase [Cu-Zn]"/>
    <property type="match status" value="1"/>
</dbReference>
<gene>
    <name evidence="10" type="ORF">ECRASSUSDP1_LOCUS23895</name>
</gene>
<dbReference type="PROSITE" id="PS00332">
    <property type="entry name" value="SOD_CU_ZN_2"/>
    <property type="match status" value="1"/>
</dbReference>
<dbReference type="Pfam" id="PF00080">
    <property type="entry name" value="Sod_Cu"/>
    <property type="match status" value="1"/>
</dbReference>
<keyword evidence="5 7" id="KW-0560">Oxidoreductase</keyword>
<dbReference type="SUPFAM" id="SSF49329">
    <property type="entry name" value="Cu,Zn superoxide dismutase-like"/>
    <property type="match status" value="1"/>
</dbReference>
<comment type="similarity">
    <text evidence="1 7">Belongs to the Cu-Zn superoxide dismutase family.</text>
</comment>
<comment type="function">
    <text evidence="7">Destroys radicals which are normally produced within the cells and which are toxic to biological systems.</text>
</comment>
<keyword evidence="11" id="KW-1185">Reference proteome</keyword>
<evidence type="ECO:0000259" key="8">
    <source>
        <dbReference type="Pfam" id="PF00080"/>
    </source>
</evidence>
<keyword evidence="4" id="KW-0049">Antioxidant</keyword>
<dbReference type="GO" id="GO:0004784">
    <property type="term" value="F:superoxide dismutase activity"/>
    <property type="evidence" value="ECO:0007669"/>
    <property type="project" value="UniProtKB-EC"/>
</dbReference>
<dbReference type="PRINTS" id="PR00068">
    <property type="entry name" value="CUZNDISMTASE"/>
</dbReference>
<sequence length="168" mass="17287">MEGATTHYAICILRPDGDSGVKGVVKFVQPEGGKTRVVAEITGLTEGDHGFHVHEFGNLINGCVSAGAHFNPAGKNHGGPDSEERHVGDMGNATAGADGVAKIDYEDAQIQLTGEHSIIGRSVVTHADPDDLGLGGFDDSLKTGHAGARVACGTIGLSGPFEDLDCKL</sequence>
<feature type="domain" description="Superoxide dismutase copper/zinc binding" evidence="8">
    <location>
        <begin position="21"/>
        <end position="155"/>
    </location>
</feature>
<organism evidence="9">
    <name type="scientific">Euplotes crassus</name>
    <dbReference type="NCBI Taxonomy" id="5936"/>
    <lineage>
        <taxon>Eukaryota</taxon>
        <taxon>Sar</taxon>
        <taxon>Alveolata</taxon>
        <taxon>Ciliophora</taxon>
        <taxon>Intramacronucleata</taxon>
        <taxon>Spirotrichea</taxon>
        <taxon>Hypotrichia</taxon>
        <taxon>Euplotida</taxon>
        <taxon>Euplotidae</taxon>
        <taxon>Moneuplotes</taxon>
    </lineage>
</organism>
<dbReference type="Gene3D" id="2.60.40.200">
    <property type="entry name" value="Superoxide dismutase, copper/zinc binding domain"/>
    <property type="match status" value="1"/>
</dbReference>
<comment type="cofactor">
    <cofactor evidence="7">
        <name>Zn(2+)</name>
        <dbReference type="ChEBI" id="CHEBI:29105"/>
    </cofactor>
    <text evidence="7">Binds 1 zinc ion per subunit.</text>
</comment>
<evidence type="ECO:0000256" key="6">
    <source>
        <dbReference type="ARBA" id="ARBA00023008"/>
    </source>
</evidence>
<comment type="cofactor">
    <cofactor evidence="7">
        <name>Cu cation</name>
        <dbReference type="ChEBI" id="CHEBI:23378"/>
    </cofactor>
    <text evidence="7">Binds 1 copper ion per subunit.</text>
</comment>
<keyword evidence="6 7" id="KW-0186">Copper</keyword>
<evidence type="ECO:0000256" key="7">
    <source>
        <dbReference type="RuleBase" id="RU000393"/>
    </source>
</evidence>
<reference evidence="9" key="1">
    <citation type="submission" date="2017-07" db="EMBL/GenBank/DDBJ databases">
        <title>Identification and molecular characterization of Cu-Zn SOD and Mn SOD in marine ciliate Euplotes crassus.</title>
        <authorList>
            <person name="Kim J.-S."/>
            <person name="Lee Y.-M."/>
        </authorList>
    </citation>
    <scope>NUCLEOTIDE SEQUENCE</scope>
</reference>
<dbReference type="CDD" id="cd00305">
    <property type="entry name" value="Cu-Zn_Superoxide_Dismutase"/>
    <property type="match status" value="1"/>
</dbReference>
<protein>
    <recommendedName>
        <fullName evidence="7">Superoxide dismutase [Cu-Zn]</fullName>
        <ecNumber evidence="7">1.15.1.1</ecNumber>
    </recommendedName>
</protein>
<evidence type="ECO:0000313" key="10">
    <source>
        <dbReference type="EMBL" id="CAI2382422.1"/>
    </source>
</evidence>
<dbReference type="EMBL" id="MF563601">
    <property type="protein sequence ID" value="AXU39980.1"/>
    <property type="molecule type" value="mRNA"/>
</dbReference>
<evidence type="ECO:0000256" key="3">
    <source>
        <dbReference type="ARBA" id="ARBA00022833"/>
    </source>
</evidence>
<keyword evidence="3 7" id="KW-0862">Zinc</keyword>
<reference evidence="10" key="2">
    <citation type="submission" date="2023-07" db="EMBL/GenBank/DDBJ databases">
        <authorList>
            <consortium name="AG Swart"/>
            <person name="Singh M."/>
            <person name="Singh A."/>
            <person name="Seah K."/>
            <person name="Emmerich C."/>
        </authorList>
    </citation>
    <scope>NUCLEOTIDE SEQUENCE</scope>
    <source>
        <strain evidence="10">DP1</strain>
    </source>
</reference>
<dbReference type="Proteomes" id="UP001295684">
    <property type="component" value="Unassembled WGS sequence"/>
</dbReference>
<dbReference type="AlphaFoldDB" id="A0A346TLN0"/>
<evidence type="ECO:0000256" key="2">
    <source>
        <dbReference type="ARBA" id="ARBA00022723"/>
    </source>
</evidence>
<dbReference type="OrthoDB" id="427596at2759"/>
<name>A0A346TLN0_EUPCR</name>